<feature type="binding site" description="axial binding residue" evidence="9">
    <location>
        <position position="443"/>
    </location>
    <ligand>
        <name>heme</name>
        <dbReference type="ChEBI" id="CHEBI:30413"/>
    </ligand>
    <ligandPart>
        <name>Fe</name>
        <dbReference type="ChEBI" id="CHEBI:18248"/>
    </ligandPart>
</feature>
<evidence type="ECO:0000313" key="11">
    <source>
        <dbReference type="EMBL" id="QRW26327.1"/>
    </source>
</evidence>
<dbReference type="AlphaFoldDB" id="A0A8H8PAB2"/>
<protein>
    <submittedName>
        <fullName evidence="11">Cytochrome P450 family protein</fullName>
    </submittedName>
</protein>
<dbReference type="SUPFAM" id="SSF48264">
    <property type="entry name" value="Cytochrome P450"/>
    <property type="match status" value="1"/>
</dbReference>
<evidence type="ECO:0000256" key="10">
    <source>
        <dbReference type="RuleBase" id="RU000461"/>
    </source>
</evidence>
<keyword evidence="5 9" id="KW-0479">Metal-binding</keyword>
<comment type="pathway">
    <text evidence="2">Secondary metabolite biosynthesis.</text>
</comment>
<dbReference type="Proteomes" id="UP000650533">
    <property type="component" value="Chromosome 15"/>
</dbReference>
<reference evidence="11" key="1">
    <citation type="submission" date="2020-05" db="EMBL/GenBank/DDBJ databases">
        <title>Evolutionary and genomic comparisons of hybrid uninucleate and nonhybrid Rhizoctonia fungi.</title>
        <authorList>
            <person name="Li C."/>
            <person name="Chen X."/>
        </authorList>
    </citation>
    <scope>NUCLEOTIDE SEQUENCE</scope>
    <source>
        <strain evidence="11">AG-1 IA</strain>
    </source>
</reference>
<organism evidence="11 12">
    <name type="scientific">Rhizoctonia solani</name>
    <dbReference type="NCBI Taxonomy" id="456999"/>
    <lineage>
        <taxon>Eukaryota</taxon>
        <taxon>Fungi</taxon>
        <taxon>Dikarya</taxon>
        <taxon>Basidiomycota</taxon>
        <taxon>Agaricomycotina</taxon>
        <taxon>Agaricomycetes</taxon>
        <taxon>Cantharellales</taxon>
        <taxon>Ceratobasidiaceae</taxon>
        <taxon>Rhizoctonia</taxon>
    </lineage>
</organism>
<dbReference type="PANTHER" id="PTHR46300">
    <property type="entry name" value="P450, PUTATIVE (EUROFUNG)-RELATED-RELATED"/>
    <property type="match status" value="1"/>
</dbReference>
<dbReference type="EMBL" id="CP059672">
    <property type="protein sequence ID" value="QRW26327.1"/>
    <property type="molecule type" value="Genomic_DNA"/>
</dbReference>
<dbReference type="Pfam" id="PF00067">
    <property type="entry name" value="p450"/>
    <property type="match status" value="1"/>
</dbReference>
<evidence type="ECO:0000256" key="3">
    <source>
        <dbReference type="ARBA" id="ARBA00010617"/>
    </source>
</evidence>
<keyword evidence="8 10" id="KW-0503">Monooxygenase</keyword>
<dbReference type="GeneID" id="67034266"/>
<dbReference type="PANTHER" id="PTHR46300:SF7">
    <property type="entry name" value="P450, PUTATIVE (EUROFUNG)-RELATED"/>
    <property type="match status" value="1"/>
</dbReference>
<evidence type="ECO:0000256" key="6">
    <source>
        <dbReference type="ARBA" id="ARBA00023002"/>
    </source>
</evidence>
<dbReference type="InterPro" id="IPR002401">
    <property type="entry name" value="Cyt_P450_E_grp-I"/>
</dbReference>
<name>A0A8H8PAB2_9AGAM</name>
<dbReference type="PROSITE" id="PS00086">
    <property type="entry name" value="CYTOCHROME_P450"/>
    <property type="match status" value="1"/>
</dbReference>
<evidence type="ECO:0000256" key="5">
    <source>
        <dbReference type="ARBA" id="ARBA00022723"/>
    </source>
</evidence>
<dbReference type="InterPro" id="IPR017972">
    <property type="entry name" value="Cyt_P450_CS"/>
</dbReference>
<evidence type="ECO:0000256" key="2">
    <source>
        <dbReference type="ARBA" id="ARBA00005179"/>
    </source>
</evidence>
<evidence type="ECO:0000256" key="4">
    <source>
        <dbReference type="ARBA" id="ARBA00022617"/>
    </source>
</evidence>
<accession>A0A8H8PAB2</accession>
<dbReference type="GO" id="GO:0005506">
    <property type="term" value="F:iron ion binding"/>
    <property type="evidence" value="ECO:0007669"/>
    <property type="project" value="InterPro"/>
</dbReference>
<dbReference type="KEGG" id="rsx:RhiXN_11988"/>
<evidence type="ECO:0000313" key="12">
    <source>
        <dbReference type="Proteomes" id="UP000650533"/>
    </source>
</evidence>
<keyword evidence="4 9" id="KW-0349">Heme</keyword>
<evidence type="ECO:0000256" key="1">
    <source>
        <dbReference type="ARBA" id="ARBA00001971"/>
    </source>
</evidence>
<evidence type="ECO:0000256" key="9">
    <source>
        <dbReference type="PIRSR" id="PIRSR602401-1"/>
    </source>
</evidence>
<keyword evidence="7 9" id="KW-0408">Iron</keyword>
<dbReference type="InterPro" id="IPR001128">
    <property type="entry name" value="Cyt_P450"/>
</dbReference>
<dbReference type="InterPro" id="IPR050364">
    <property type="entry name" value="Cytochrome_P450_fung"/>
</dbReference>
<dbReference type="PRINTS" id="PR00463">
    <property type="entry name" value="EP450I"/>
</dbReference>
<comment type="cofactor">
    <cofactor evidence="1 9">
        <name>heme</name>
        <dbReference type="ChEBI" id="CHEBI:30413"/>
    </cofactor>
</comment>
<sequence>MESTQLSHSILTISLIAIFLYQCWRLARRPKIWHPPSPASIPFVGNWFSIPSGQECVAFAEIGEKLKSDIVYLELFGQKIVILNSFKAASDLLDKRSAIYSDRPSVPMLTDPSLMNWAKIVSFAKYGELTRNYHRIMNNWLNKRAVIQFNPMQERQARLLLKSLLDITNHSRPFQAVKNELFFSTGSSMLQVAYGYEPQGHNDPFFMMTKLAFEHALHAGMQTNFLVNVFPAMLHIPNWFPGTGWKRVGREWGIMQEDAKTRLYEWVKEQATGETRQISLLGLMLQDHNHALLPGLSPAETQERLKEVGIILFGAGMDTSANFLLNFIATMVLHPDIQLRAQQELDTILGQLTLPMIKDQERLPYIRNVVEEVLRMYPVVPLGLPHVCFKDDIYRGYHIEKETIVAISRDPHLYRNPEEFNPDRYLDPSVPRPPVFGWGRRKCPGIYFAEEAAFVGAASLISMFRFSKKKNINGEEIMPQIKPKHNALVVELDDFEFGFEPRSEEHRQFILSTNIDKEQVSIR</sequence>
<gene>
    <name evidence="11" type="ORF">RhiXN_11988</name>
</gene>
<dbReference type="InterPro" id="IPR036396">
    <property type="entry name" value="Cyt_P450_sf"/>
</dbReference>
<dbReference type="RefSeq" id="XP_043186564.1">
    <property type="nucleotide sequence ID" value="XM_043331803.1"/>
</dbReference>
<dbReference type="GO" id="GO:0004497">
    <property type="term" value="F:monooxygenase activity"/>
    <property type="evidence" value="ECO:0007669"/>
    <property type="project" value="UniProtKB-KW"/>
</dbReference>
<keyword evidence="6 10" id="KW-0560">Oxidoreductase</keyword>
<dbReference type="CDD" id="cd11065">
    <property type="entry name" value="CYP64-like"/>
    <property type="match status" value="1"/>
</dbReference>
<dbReference type="GO" id="GO:0016705">
    <property type="term" value="F:oxidoreductase activity, acting on paired donors, with incorporation or reduction of molecular oxygen"/>
    <property type="evidence" value="ECO:0007669"/>
    <property type="project" value="InterPro"/>
</dbReference>
<evidence type="ECO:0000256" key="8">
    <source>
        <dbReference type="ARBA" id="ARBA00023033"/>
    </source>
</evidence>
<comment type="similarity">
    <text evidence="3 10">Belongs to the cytochrome P450 family.</text>
</comment>
<dbReference type="GO" id="GO:0020037">
    <property type="term" value="F:heme binding"/>
    <property type="evidence" value="ECO:0007669"/>
    <property type="project" value="InterPro"/>
</dbReference>
<dbReference type="Gene3D" id="1.10.630.10">
    <property type="entry name" value="Cytochrome P450"/>
    <property type="match status" value="1"/>
</dbReference>
<proteinExistence type="inferred from homology"/>
<evidence type="ECO:0000256" key="7">
    <source>
        <dbReference type="ARBA" id="ARBA00023004"/>
    </source>
</evidence>